<feature type="region of interest" description="Disordered" evidence="1">
    <location>
        <begin position="1"/>
        <end position="29"/>
    </location>
</feature>
<protein>
    <submittedName>
        <fullName evidence="2">Uncharacterized protein</fullName>
    </submittedName>
</protein>
<comment type="caution">
    <text evidence="2">The sequence shown here is derived from an EMBL/GenBank/DDBJ whole genome shotgun (WGS) entry which is preliminary data.</text>
</comment>
<dbReference type="AlphaFoldDB" id="X0TEX9"/>
<evidence type="ECO:0000313" key="2">
    <source>
        <dbReference type="EMBL" id="GAF86722.1"/>
    </source>
</evidence>
<proteinExistence type="predicted"/>
<sequence>MPSNERPKNSSMPEPSQSKSSNSPELSSLNKPWWEYSEEDWKLARSAQEKDLEAFAEALPSHLAGYEGAPEAE</sequence>
<feature type="compositionally biased region" description="Low complexity" evidence="1">
    <location>
        <begin position="10"/>
        <end position="29"/>
    </location>
</feature>
<organism evidence="2">
    <name type="scientific">marine sediment metagenome</name>
    <dbReference type="NCBI Taxonomy" id="412755"/>
    <lineage>
        <taxon>unclassified sequences</taxon>
        <taxon>metagenomes</taxon>
        <taxon>ecological metagenomes</taxon>
    </lineage>
</organism>
<reference evidence="2" key="1">
    <citation type="journal article" date="2014" name="Front. Microbiol.">
        <title>High frequency of phylogenetically diverse reductive dehalogenase-homologous genes in deep subseafloor sedimentary metagenomes.</title>
        <authorList>
            <person name="Kawai M."/>
            <person name="Futagami T."/>
            <person name="Toyoda A."/>
            <person name="Takaki Y."/>
            <person name="Nishi S."/>
            <person name="Hori S."/>
            <person name="Arai W."/>
            <person name="Tsubouchi T."/>
            <person name="Morono Y."/>
            <person name="Uchiyama I."/>
            <person name="Ito T."/>
            <person name="Fujiyama A."/>
            <person name="Inagaki F."/>
            <person name="Takami H."/>
        </authorList>
    </citation>
    <scope>NUCLEOTIDE SEQUENCE</scope>
    <source>
        <strain evidence="2">Expedition CK06-06</strain>
    </source>
</reference>
<dbReference type="EMBL" id="BARS01019008">
    <property type="protein sequence ID" value="GAF86722.1"/>
    <property type="molecule type" value="Genomic_DNA"/>
</dbReference>
<name>X0TEX9_9ZZZZ</name>
<gene>
    <name evidence="2" type="ORF">S01H1_30847</name>
</gene>
<accession>X0TEX9</accession>
<evidence type="ECO:0000256" key="1">
    <source>
        <dbReference type="SAM" id="MobiDB-lite"/>
    </source>
</evidence>